<accession>A0A0N5BNZ2</accession>
<evidence type="ECO:0000313" key="2">
    <source>
        <dbReference type="WBParaSite" id="SPAL_0000762100.1"/>
    </source>
</evidence>
<keyword evidence="1" id="KW-1185">Reference proteome</keyword>
<sequence>MKSDDIRKHILKYILNVSDIENMAETCRSLYWLISEDKIGRDIMWLDDDHDLTIKFKWGLKNAFELPLLERVNMPKENYGCTKLEEQSRYYGETIINGNGIFFKIKSSIETYIPEESIYLAQKMAEELMINHQSRRDVETLHLKMNATVSNVHYYLNT</sequence>
<reference evidence="2" key="1">
    <citation type="submission" date="2017-02" db="UniProtKB">
        <authorList>
            <consortium name="WormBaseParasite"/>
        </authorList>
    </citation>
    <scope>IDENTIFICATION</scope>
</reference>
<proteinExistence type="predicted"/>
<dbReference type="AlphaFoldDB" id="A0A0N5BNZ2"/>
<dbReference type="WBParaSite" id="SPAL_0000762100.1">
    <property type="protein sequence ID" value="SPAL_0000762100.1"/>
    <property type="gene ID" value="SPAL_0000762100"/>
</dbReference>
<organism evidence="1 2">
    <name type="scientific">Strongyloides papillosus</name>
    <name type="common">Intestinal threadworm</name>
    <dbReference type="NCBI Taxonomy" id="174720"/>
    <lineage>
        <taxon>Eukaryota</taxon>
        <taxon>Metazoa</taxon>
        <taxon>Ecdysozoa</taxon>
        <taxon>Nematoda</taxon>
        <taxon>Chromadorea</taxon>
        <taxon>Rhabditida</taxon>
        <taxon>Tylenchina</taxon>
        <taxon>Panagrolaimomorpha</taxon>
        <taxon>Strongyloidoidea</taxon>
        <taxon>Strongyloididae</taxon>
        <taxon>Strongyloides</taxon>
    </lineage>
</organism>
<evidence type="ECO:0000313" key="1">
    <source>
        <dbReference type="Proteomes" id="UP000046392"/>
    </source>
</evidence>
<protein>
    <submittedName>
        <fullName evidence="2">F-box domain-containing protein</fullName>
    </submittedName>
</protein>
<dbReference type="Proteomes" id="UP000046392">
    <property type="component" value="Unplaced"/>
</dbReference>
<name>A0A0N5BNZ2_STREA</name>